<proteinExistence type="predicted"/>
<feature type="transmembrane region" description="Helical" evidence="1">
    <location>
        <begin position="253"/>
        <end position="276"/>
    </location>
</feature>
<comment type="caution">
    <text evidence="2">The sequence shown here is derived from an EMBL/GenBank/DDBJ whole genome shotgun (WGS) entry which is preliminary data.</text>
</comment>
<protein>
    <submittedName>
        <fullName evidence="2">Uncharacterized protein</fullName>
    </submittedName>
</protein>
<dbReference type="AlphaFoldDB" id="A0A943GN67"/>
<accession>A0A943GN67</accession>
<feature type="transmembrane region" description="Helical" evidence="1">
    <location>
        <begin position="222"/>
        <end position="247"/>
    </location>
</feature>
<keyword evidence="1" id="KW-0812">Transmembrane</keyword>
<evidence type="ECO:0000313" key="3">
    <source>
        <dbReference type="Proteomes" id="UP000738879"/>
    </source>
</evidence>
<evidence type="ECO:0000256" key="1">
    <source>
        <dbReference type="SAM" id="Phobius"/>
    </source>
</evidence>
<dbReference type="EMBL" id="JAGZJA010000008">
    <property type="protein sequence ID" value="MBS5147280.1"/>
    <property type="molecule type" value="Genomic_DNA"/>
</dbReference>
<feature type="transmembrane region" description="Helical" evidence="1">
    <location>
        <begin position="22"/>
        <end position="44"/>
    </location>
</feature>
<dbReference type="Proteomes" id="UP000738879">
    <property type="component" value="Unassembled WGS sequence"/>
</dbReference>
<feature type="transmembrane region" description="Helical" evidence="1">
    <location>
        <begin position="83"/>
        <end position="105"/>
    </location>
</feature>
<sequence>MEYVACVVNERAKSDRAGVARIVWYCASLLLTMGALIVVSPIILSPSGAEAVYWVIVGFAESAPEEVVLESMAQALMGSSGSWVVPALLWVPVALYMAVDAVYAFSAWREKRSEGMRDKLARVRPILRWVAAFSMAVLLVTGFGVQVLREGYTRHPEIWFEGDGSAIPGVVALLVGGVMLPVSLALAVWLKRRAARVARRMMCEDSWRGGLVRFGRAAGNGVLGWMLLSALIAVGAFAYPALVLAAICVATMLIGLWIVIKLLPFALGMTFVHLMFDRDI</sequence>
<keyword evidence="1" id="KW-1133">Transmembrane helix</keyword>
<gene>
    <name evidence="2" type="ORF">KHY67_06220</name>
</gene>
<evidence type="ECO:0000313" key="2">
    <source>
        <dbReference type="EMBL" id="MBS5147280.1"/>
    </source>
</evidence>
<reference evidence="2" key="1">
    <citation type="submission" date="2021-02" db="EMBL/GenBank/DDBJ databases">
        <title>Infant gut strain persistence is associated with maternal origin, phylogeny, and functional potential including surface adhesion and iron acquisition.</title>
        <authorList>
            <person name="Lou Y.C."/>
        </authorList>
    </citation>
    <scope>NUCLEOTIDE SEQUENCE</scope>
    <source>
        <strain evidence="2">L3_128_245G1_dasL3_128_245G1_concoct_49</strain>
    </source>
</reference>
<feature type="transmembrane region" description="Helical" evidence="1">
    <location>
        <begin position="166"/>
        <end position="190"/>
    </location>
</feature>
<keyword evidence="1" id="KW-0472">Membrane</keyword>
<organism evidence="2 3">
    <name type="scientific">Collinsella intestinalis</name>
    <dbReference type="NCBI Taxonomy" id="147207"/>
    <lineage>
        <taxon>Bacteria</taxon>
        <taxon>Bacillati</taxon>
        <taxon>Actinomycetota</taxon>
        <taxon>Coriobacteriia</taxon>
        <taxon>Coriobacteriales</taxon>
        <taxon>Coriobacteriaceae</taxon>
        <taxon>Collinsella</taxon>
    </lineage>
</organism>
<name>A0A943GN67_9ACTN</name>
<feature type="transmembrane region" description="Helical" evidence="1">
    <location>
        <begin position="126"/>
        <end position="146"/>
    </location>
</feature>